<evidence type="ECO:0000256" key="3">
    <source>
        <dbReference type="ARBA" id="ARBA00022763"/>
    </source>
</evidence>
<evidence type="ECO:0000259" key="10">
    <source>
        <dbReference type="SMART" id="SM00534"/>
    </source>
</evidence>
<dbReference type="InterPro" id="IPR007695">
    <property type="entry name" value="DNA_mismatch_repair_MutS-lik_N"/>
</dbReference>
<dbReference type="InterPro" id="IPR016151">
    <property type="entry name" value="DNA_mismatch_repair_MutS_N"/>
</dbReference>
<evidence type="ECO:0000256" key="6">
    <source>
        <dbReference type="ARBA" id="ARBA00023204"/>
    </source>
</evidence>
<sequence>MQDNLTPMMKQYVETKKKYPEGILLFRAGDFYEMFYDDAKIASEILNITLTKRGSEKINVPLAGIPFHSIDPYIAKLVKAGKKVVICEQTENPKKAKGLVKREVTRVITPSTLFSQNYENNFLCSITYLNSSFGFSIIDITTGEFKATNFTNLSTLLNELNSIKPKELLLTKNILKNYKLYDEIKKTLPNTIINYTQNLDLNNSLENLKKHFNLSSLEGFGISKNPEIIISCNNALVYLKETQFSKLEYIKVITRYSSKKYLMLDRKTIRNLELVSNLQDNTIKYSLFYLINNTKTAMGYRKLFFDITHPLLEREEIKQRLDAIEYLKDNLVYFQSINENLSYISDIERIISKVGFNNASPRDLVSLRQSLDIIPEIKFILKKTDNKLLQEIDKNLEDVKDLRELLHKSIVDQPPFSVREGKFIKVDYNKELNELINIHKTIDSWITEYEYKLKNELNIKSLKLKFNKIFGYYIEIPKTYTSKVPDYFEKKQTLVNAERYTTKELSQKEETLINAKEKRFDLEFQIFTDICKDVLNYQSTIQNISKYLGFLDLIISHTNTSITNNYNKPNLKETNRLYFKDLRHPIIEKQTEFIPNDCDLDNENRTMIITGPNMSGKSSYMRSVCLSIILTHTGCFIPVNDSEIGYIDGVFTRVGASDDILHGQSTFLVEMS</sequence>
<keyword evidence="3 8" id="KW-0227">DNA damage</keyword>
<dbReference type="Gene3D" id="3.40.50.300">
    <property type="entry name" value="P-loop containing nucleotide triphosphate hydrolases"/>
    <property type="match status" value="1"/>
</dbReference>
<dbReference type="SUPFAM" id="SSF55271">
    <property type="entry name" value="DNA repair protein MutS, domain I"/>
    <property type="match status" value="1"/>
</dbReference>
<dbReference type="InterPro" id="IPR036187">
    <property type="entry name" value="DNA_mismatch_repair_MutS_sf"/>
</dbReference>
<dbReference type="InterPro" id="IPR027417">
    <property type="entry name" value="P-loop_NTPase"/>
</dbReference>
<dbReference type="InterPro" id="IPR005748">
    <property type="entry name" value="DNA_mismatch_repair_MutS"/>
</dbReference>
<keyword evidence="5 8" id="KW-0238">DNA-binding</keyword>
<dbReference type="InterPro" id="IPR007860">
    <property type="entry name" value="DNA_mmatch_repair_MutS_con_dom"/>
</dbReference>
<dbReference type="Pfam" id="PF05188">
    <property type="entry name" value="MutS_II"/>
    <property type="match status" value="1"/>
</dbReference>
<dbReference type="InterPro" id="IPR007696">
    <property type="entry name" value="DNA_mismatch_repair_MutS_core"/>
</dbReference>
<name>A0ABS5QLW7_9BACT</name>
<dbReference type="Gene3D" id="1.10.1420.10">
    <property type="match status" value="2"/>
</dbReference>
<dbReference type="InterPro" id="IPR017261">
    <property type="entry name" value="DNA_mismatch_repair_MutS/MSH"/>
</dbReference>
<evidence type="ECO:0000256" key="1">
    <source>
        <dbReference type="ARBA" id="ARBA00006271"/>
    </source>
</evidence>
<dbReference type="NCBIfam" id="NF003810">
    <property type="entry name" value="PRK05399.1"/>
    <property type="match status" value="1"/>
</dbReference>
<gene>
    <name evidence="11" type="ORF">VAMP_163n53</name>
</gene>
<evidence type="ECO:0000259" key="9">
    <source>
        <dbReference type="SMART" id="SM00533"/>
    </source>
</evidence>
<protein>
    <recommendedName>
        <fullName evidence="7">DNA mismatch repair protein MutS</fullName>
    </recommendedName>
</protein>
<evidence type="ECO:0000256" key="2">
    <source>
        <dbReference type="ARBA" id="ARBA00022741"/>
    </source>
</evidence>
<dbReference type="Pfam" id="PF01624">
    <property type="entry name" value="MutS_I"/>
    <property type="match status" value="1"/>
</dbReference>
<dbReference type="PANTHER" id="PTHR11361:SF34">
    <property type="entry name" value="DNA MISMATCH REPAIR PROTEIN MSH1, MITOCHONDRIAL"/>
    <property type="match status" value="1"/>
</dbReference>
<accession>A0ABS5QLW7</accession>
<keyword evidence="6 8" id="KW-0234">DNA repair</keyword>
<dbReference type="SUPFAM" id="SSF48334">
    <property type="entry name" value="DNA repair protein MutS, domain III"/>
    <property type="match status" value="1"/>
</dbReference>
<feature type="domain" description="DNA mismatch repair protein MutS core" evidence="9">
    <location>
        <begin position="282"/>
        <end position="590"/>
    </location>
</feature>
<feature type="domain" description="DNA mismatch repair proteins mutS family" evidence="10">
    <location>
        <begin position="604"/>
        <end position="672"/>
    </location>
</feature>
<evidence type="ECO:0000256" key="7">
    <source>
        <dbReference type="NCBIfam" id="TIGR01070"/>
    </source>
</evidence>
<dbReference type="InterPro" id="IPR045076">
    <property type="entry name" value="MutS"/>
</dbReference>
<dbReference type="Proteomes" id="UP000680365">
    <property type="component" value="Unassembled WGS sequence"/>
</dbReference>
<keyword evidence="4" id="KW-0067">ATP-binding</keyword>
<dbReference type="InterPro" id="IPR036678">
    <property type="entry name" value="MutS_con_dom_sf"/>
</dbReference>
<dbReference type="SMART" id="SM00533">
    <property type="entry name" value="MUTSd"/>
    <property type="match status" value="1"/>
</dbReference>
<comment type="caution">
    <text evidence="11">The sequence shown here is derived from an EMBL/GenBank/DDBJ whole genome shotgun (WGS) entry which is preliminary data.</text>
</comment>
<dbReference type="Pfam" id="PF05192">
    <property type="entry name" value="MutS_III"/>
    <property type="match status" value="1"/>
</dbReference>
<evidence type="ECO:0000256" key="8">
    <source>
        <dbReference type="RuleBase" id="RU003756"/>
    </source>
</evidence>
<evidence type="ECO:0000313" key="12">
    <source>
        <dbReference type="Proteomes" id="UP000680365"/>
    </source>
</evidence>
<dbReference type="RefSeq" id="WP_213349525.1">
    <property type="nucleotide sequence ID" value="NZ_JAEDAM010000051.1"/>
</dbReference>
<dbReference type="Pfam" id="PF05190">
    <property type="entry name" value="MutS_IV"/>
    <property type="match status" value="1"/>
</dbReference>
<evidence type="ECO:0000313" key="11">
    <source>
        <dbReference type="EMBL" id="MBS8122192.1"/>
    </source>
</evidence>
<keyword evidence="2 8" id="KW-0547">Nucleotide-binding</keyword>
<dbReference type="SMART" id="SM00534">
    <property type="entry name" value="MUTSac"/>
    <property type="match status" value="1"/>
</dbReference>
<reference evidence="11 12" key="1">
    <citation type="journal article" date="2021" name="Nat. Commun.">
        <title>Reductive evolution and unique predatory mode in the CPR bacterium Vampirococcus lugosii.</title>
        <authorList>
            <person name="Moreira D."/>
            <person name="Zivanovic Y."/>
            <person name="Lopez-Archilla A.I."/>
            <person name="Iniesto M."/>
            <person name="Lopez-Garcia P."/>
        </authorList>
    </citation>
    <scope>NUCLEOTIDE SEQUENCE [LARGE SCALE GENOMIC DNA]</scope>
    <source>
        <strain evidence="11">Chiprana</strain>
    </source>
</reference>
<proteinExistence type="inferred from homology"/>
<organism evidence="11 12">
    <name type="scientific">Candidatus Vampirococcus lugosii</name>
    <dbReference type="NCBI Taxonomy" id="2789015"/>
    <lineage>
        <taxon>Bacteria</taxon>
        <taxon>Candidatus Absconditibacteriota</taxon>
        <taxon>Vampirococcus</taxon>
    </lineage>
</organism>
<dbReference type="NCBIfam" id="TIGR01070">
    <property type="entry name" value="mutS1"/>
    <property type="match status" value="1"/>
</dbReference>
<evidence type="ECO:0000256" key="5">
    <source>
        <dbReference type="ARBA" id="ARBA00023125"/>
    </source>
</evidence>
<comment type="similarity">
    <text evidence="1 8">Belongs to the DNA mismatch repair MutS family.</text>
</comment>
<dbReference type="EMBL" id="JAEDAM010000051">
    <property type="protein sequence ID" value="MBS8122192.1"/>
    <property type="molecule type" value="Genomic_DNA"/>
</dbReference>
<dbReference type="InterPro" id="IPR007861">
    <property type="entry name" value="DNA_mismatch_repair_MutS_clamp"/>
</dbReference>
<dbReference type="Gene3D" id="3.30.420.110">
    <property type="entry name" value="MutS, connector domain"/>
    <property type="match status" value="1"/>
</dbReference>
<dbReference type="PIRSF" id="PIRSF037677">
    <property type="entry name" value="DNA_mis_repair_Msh6"/>
    <property type="match status" value="1"/>
</dbReference>
<dbReference type="PANTHER" id="PTHR11361">
    <property type="entry name" value="DNA MISMATCH REPAIR PROTEIN MUTS FAMILY MEMBER"/>
    <property type="match status" value="1"/>
</dbReference>
<evidence type="ECO:0000256" key="4">
    <source>
        <dbReference type="ARBA" id="ARBA00022840"/>
    </source>
</evidence>
<dbReference type="SUPFAM" id="SSF52540">
    <property type="entry name" value="P-loop containing nucleoside triphosphate hydrolases"/>
    <property type="match status" value="1"/>
</dbReference>
<dbReference type="InterPro" id="IPR000432">
    <property type="entry name" value="DNA_mismatch_repair_MutS_C"/>
</dbReference>
<dbReference type="Pfam" id="PF00488">
    <property type="entry name" value="MutS_V"/>
    <property type="match status" value="1"/>
</dbReference>
<dbReference type="Gene3D" id="3.40.1170.10">
    <property type="entry name" value="DNA repair protein MutS, domain I"/>
    <property type="match status" value="1"/>
</dbReference>
<dbReference type="SUPFAM" id="SSF53150">
    <property type="entry name" value="DNA repair protein MutS, domain II"/>
    <property type="match status" value="1"/>
</dbReference>
<comment type="function">
    <text evidence="8">This protein is involved in the repair of mismatches in DNA.</text>
</comment>
<keyword evidence="12" id="KW-1185">Reference proteome</keyword>